<dbReference type="RefSeq" id="WP_343817168.1">
    <property type="nucleotide sequence ID" value="NZ_BAAAFA010000005.1"/>
</dbReference>
<comment type="caution">
    <text evidence="2">The sequence shown here is derived from an EMBL/GenBank/DDBJ whole genome shotgun (WGS) entry which is preliminary data.</text>
</comment>
<evidence type="ECO:0000256" key="1">
    <source>
        <dbReference type="SAM" id="SignalP"/>
    </source>
</evidence>
<evidence type="ECO:0000313" key="3">
    <source>
        <dbReference type="Proteomes" id="UP001500021"/>
    </source>
</evidence>
<organism evidence="2 3">
    <name type="scientific">Colwellia asteriadis</name>
    <dbReference type="NCBI Taxonomy" id="517723"/>
    <lineage>
        <taxon>Bacteria</taxon>
        <taxon>Pseudomonadati</taxon>
        <taxon>Pseudomonadota</taxon>
        <taxon>Gammaproteobacteria</taxon>
        <taxon>Alteromonadales</taxon>
        <taxon>Colwelliaceae</taxon>
        <taxon>Colwellia</taxon>
    </lineage>
</organism>
<feature type="signal peptide" evidence="1">
    <location>
        <begin position="1"/>
        <end position="26"/>
    </location>
</feature>
<feature type="chain" id="PRO_5046451889" evidence="1">
    <location>
        <begin position="27"/>
        <end position="64"/>
    </location>
</feature>
<accession>A0ABN1L721</accession>
<keyword evidence="3" id="KW-1185">Reference proteome</keyword>
<evidence type="ECO:0000313" key="2">
    <source>
        <dbReference type="EMBL" id="GAA0817273.1"/>
    </source>
</evidence>
<name>A0ABN1L721_9GAMM</name>
<protein>
    <submittedName>
        <fullName evidence="2">Uncharacterized protein</fullName>
    </submittedName>
</protein>
<sequence>MKKLLRAKYVVVMVSALLFGSVNAIAASNEGASSQEDPTVFCINFPAGFGYKCFKCVDGKCTEI</sequence>
<proteinExistence type="predicted"/>
<gene>
    <name evidence="2" type="ORF">GCM10009111_18310</name>
</gene>
<dbReference type="EMBL" id="BAAAFA010000005">
    <property type="protein sequence ID" value="GAA0817273.1"/>
    <property type="molecule type" value="Genomic_DNA"/>
</dbReference>
<keyword evidence="1" id="KW-0732">Signal</keyword>
<dbReference type="Proteomes" id="UP001500021">
    <property type="component" value="Unassembled WGS sequence"/>
</dbReference>
<reference evidence="2 3" key="1">
    <citation type="journal article" date="2019" name="Int. J. Syst. Evol. Microbiol.">
        <title>The Global Catalogue of Microorganisms (GCM) 10K type strain sequencing project: providing services to taxonomists for standard genome sequencing and annotation.</title>
        <authorList>
            <consortium name="The Broad Institute Genomics Platform"/>
            <consortium name="The Broad Institute Genome Sequencing Center for Infectious Disease"/>
            <person name="Wu L."/>
            <person name="Ma J."/>
        </authorList>
    </citation>
    <scope>NUCLEOTIDE SEQUENCE [LARGE SCALE GENOMIC DNA]</scope>
    <source>
        <strain evidence="2 3">JCM 15608</strain>
    </source>
</reference>